<feature type="compositionally biased region" description="Basic and acidic residues" evidence="1">
    <location>
        <begin position="14"/>
        <end position="26"/>
    </location>
</feature>
<dbReference type="OrthoDB" id="3625784at2"/>
<evidence type="ECO:0000256" key="2">
    <source>
        <dbReference type="SAM" id="Phobius"/>
    </source>
</evidence>
<dbReference type="Proteomes" id="UP000451860">
    <property type="component" value="Unassembled WGS sequence"/>
</dbReference>
<name>A0A7J5UPW3_9MICO</name>
<comment type="caution">
    <text evidence="3">The sequence shown here is derived from an EMBL/GenBank/DDBJ whole genome shotgun (WGS) entry which is preliminary data.</text>
</comment>
<feature type="region of interest" description="Disordered" evidence="1">
    <location>
        <begin position="1"/>
        <end position="26"/>
    </location>
</feature>
<evidence type="ECO:0000313" key="3">
    <source>
        <dbReference type="EMBL" id="KAE8764456.1"/>
    </source>
</evidence>
<keyword evidence="2" id="KW-1133">Transmembrane helix</keyword>
<dbReference type="RefSeq" id="WP_152200531.1">
    <property type="nucleotide sequence ID" value="NZ_VUKF01000004.1"/>
</dbReference>
<accession>A0A7J5UPW3</accession>
<feature type="transmembrane region" description="Helical" evidence="2">
    <location>
        <begin position="108"/>
        <end position="131"/>
    </location>
</feature>
<organism evidence="3 4">
    <name type="scientific">Georgenia thermotolerans</name>
    <dbReference type="NCBI Taxonomy" id="527326"/>
    <lineage>
        <taxon>Bacteria</taxon>
        <taxon>Bacillati</taxon>
        <taxon>Actinomycetota</taxon>
        <taxon>Actinomycetes</taxon>
        <taxon>Micrococcales</taxon>
        <taxon>Bogoriellaceae</taxon>
        <taxon>Georgenia</taxon>
    </lineage>
</organism>
<dbReference type="Pfam" id="PF19853">
    <property type="entry name" value="DUF6328"/>
    <property type="match status" value="1"/>
</dbReference>
<feature type="compositionally biased region" description="Polar residues" evidence="1">
    <location>
        <begin position="1"/>
        <end position="10"/>
    </location>
</feature>
<feature type="transmembrane region" description="Helical" evidence="2">
    <location>
        <begin position="65"/>
        <end position="87"/>
    </location>
</feature>
<sequence>MTAAQQSPGASTKGRNETPEERSDRNWNELLQELRVTQTGAQILTGFLLTLPFQQSFSQLDGTQLTIYLVLVILAAATTILVVSPVSAHRLLFQRRLKPELVRAGHRAALGGLVCLALVVTGTVLLIFDVVLSREAALIAAGAMLVLIAVGWAVVPLVAGRRRGQD</sequence>
<dbReference type="AlphaFoldDB" id="A0A7J5UPW3"/>
<proteinExistence type="predicted"/>
<keyword evidence="2" id="KW-0812">Transmembrane</keyword>
<dbReference type="EMBL" id="WHJE01000032">
    <property type="protein sequence ID" value="KAE8764456.1"/>
    <property type="molecule type" value="Genomic_DNA"/>
</dbReference>
<evidence type="ECO:0000256" key="1">
    <source>
        <dbReference type="SAM" id="MobiDB-lite"/>
    </source>
</evidence>
<keyword evidence="2" id="KW-0472">Membrane</keyword>
<protein>
    <submittedName>
        <fullName evidence="3">Sodium:proton antiporter</fullName>
    </submittedName>
</protein>
<gene>
    <name evidence="3" type="ORF">GB883_08940</name>
</gene>
<feature type="transmembrane region" description="Helical" evidence="2">
    <location>
        <begin position="137"/>
        <end position="159"/>
    </location>
</feature>
<evidence type="ECO:0000313" key="4">
    <source>
        <dbReference type="Proteomes" id="UP000451860"/>
    </source>
</evidence>
<dbReference type="InterPro" id="IPR046291">
    <property type="entry name" value="DUF6328"/>
</dbReference>
<reference evidence="3 4" key="1">
    <citation type="submission" date="2019-10" db="EMBL/GenBank/DDBJ databases">
        <title>Georgenia wutianyii sp. nov. and Georgenia yuyongxinii sp. nov. isolated from plateau pika (Ochotona curzoniae) in the Qinghai-Tibet plateau of China.</title>
        <authorList>
            <person name="Tian Z."/>
        </authorList>
    </citation>
    <scope>NUCLEOTIDE SEQUENCE [LARGE SCALE GENOMIC DNA]</scope>
    <source>
        <strain evidence="3 4">DSM 21501</strain>
    </source>
</reference>
<keyword evidence="4" id="KW-1185">Reference proteome</keyword>